<dbReference type="SUPFAM" id="SSF51905">
    <property type="entry name" value="FAD/NAD(P)-binding domain"/>
    <property type="match status" value="2"/>
</dbReference>
<organism evidence="7 9">
    <name type="scientific">Aliidiomarina maris</name>
    <dbReference type="NCBI Taxonomy" id="531312"/>
    <lineage>
        <taxon>Bacteria</taxon>
        <taxon>Pseudomonadati</taxon>
        <taxon>Pseudomonadota</taxon>
        <taxon>Gammaproteobacteria</taxon>
        <taxon>Alteromonadales</taxon>
        <taxon>Idiomarinaceae</taxon>
        <taxon>Aliidiomarina</taxon>
    </lineage>
</organism>
<evidence type="ECO:0000256" key="4">
    <source>
        <dbReference type="ARBA" id="ARBA00022827"/>
    </source>
</evidence>
<proteinExistence type="inferred from homology"/>
<dbReference type="PANTHER" id="PTHR42913:SF3">
    <property type="entry name" value="64 KDA MITOCHONDRIAL NADH DEHYDROGENASE (EUROFUNG)"/>
    <property type="match status" value="1"/>
</dbReference>
<dbReference type="Proteomes" id="UP000287865">
    <property type="component" value="Unassembled WGS sequence"/>
</dbReference>
<keyword evidence="4" id="KW-0274">FAD</keyword>
<dbReference type="GO" id="GO:0003955">
    <property type="term" value="F:NAD(P)H dehydrogenase (quinone) activity"/>
    <property type="evidence" value="ECO:0007669"/>
    <property type="project" value="TreeGrafter"/>
</dbReference>
<accession>A0A327XBE1</accession>
<feature type="domain" description="FAD/NAD(P)-binding" evidence="6">
    <location>
        <begin position="8"/>
        <end position="340"/>
    </location>
</feature>
<evidence type="ECO:0000313" key="8">
    <source>
        <dbReference type="EMBL" id="RUO28391.1"/>
    </source>
</evidence>
<dbReference type="Pfam" id="PF07992">
    <property type="entry name" value="Pyr_redox_2"/>
    <property type="match status" value="1"/>
</dbReference>
<reference evidence="8 10" key="1">
    <citation type="journal article" date="2018" name="Front. Microbiol.">
        <title>Genome-Based Analysis Reveals the Taxonomy and Diversity of the Family Idiomarinaceae.</title>
        <authorList>
            <person name="Liu Y."/>
            <person name="Lai Q."/>
            <person name="Shao Z."/>
        </authorList>
    </citation>
    <scope>NUCLEOTIDE SEQUENCE [LARGE SCALE GENOMIC DNA]</scope>
    <source>
        <strain evidence="8 10">CF12-14</strain>
    </source>
</reference>
<evidence type="ECO:0000256" key="5">
    <source>
        <dbReference type="ARBA" id="ARBA00023002"/>
    </source>
</evidence>
<evidence type="ECO:0000313" key="10">
    <source>
        <dbReference type="Proteomes" id="UP000287865"/>
    </source>
</evidence>
<dbReference type="PANTHER" id="PTHR42913">
    <property type="entry name" value="APOPTOSIS-INDUCING FACTOR 1"/>
    <property type="match status" value="1"/>
</dbReference>
<sequence>MSQHNSPHIVVVGGGAGGLELVTRLGRMLGKSGKARITLIDRSATHVWKPLYHELATGVLNSNLDEVSFQGHAKNHHYRFVRGNMDRLDREQQVVHLAPLKNDEGKEVLPARSVNYDYLVMALGSVANDFGIDGVGEHCYFIDTAEQAEHFRQAMLDTFLQINDASSQQQRELAINIVGGGATGVELAAELTRASDMLHNYGYTDLEHSRLKIRLIEMAERILPPLSEKVSRTVHKELKELDVTVLTQTSVAKAQENGLTTKDGDFLEADLNVWAAGIKAPDFLTTLGLSTHAKSQAICVAQTMQSIDDERIFALGDCAACPQGEDKAVPPRAQAAHQQAKQMAQNFKRLLEGKSLQNFVFKDRGSLVSLADYDAVGKLMGGLARRGVFMEGIMARLAYASLYRMHQMTIHGFTRTVLTMIADSFNYYLKPRMKLH</sequence>
<dbReference type="EMBL" id="QLMD01000001">
    <property type="protein sequence ID" value="RAK01556.1"/>
    <property type="molecule type" value="Genomic_DNA"/>
</dbReference>
<protein>
    <submittedName>
        <fullName evidence="8">FAD-dependent oxidoreductase</fullName>
    </submittedName>
    <submittedName>
        <fullName evidence="7">NADH dehydrogenase</fullName>
    </submittedName>
</protein>
<keyword evidence="3" id="KW-0285">Flavoprotein</keyword>
<evidence type="ECO:0000259" key="6">
    <source>
        <dbReference type="Pfam" id="PF07992"/>
    </source>
</evidence>
<dbReference type="Proteomes" id="UP000249203">
    <property type="component" value="Unassembled WGS sequence"/>
</dbReference>
<dbReference type="Gene3D" id="3.50.50.100">
    <property type="match status" value="1"/>
</dbReference>
<dbReference type="RefSeq" id="WP_111568046.1">
    <property type="nucleotide sequence ID" value="NZ_PIPK01000001.1"/>
</dbReference>
<comment type="cofactor">
    <cofactor evidence="1">
        <name>FAD</name>
        <dbReference type="ChEBI" id="CHEBI:57692"/>
    </cofactor>
</comment>
<dbReference type="PRINTS" id="PR00411">
    <property type="entry name" value="PNDRDTASEI"/>
</dbReference>
<dbReference type="EMBL" id="PIPK01000001">
    <property type="protein sequence ID" value="RUO28391.1"/>
    <property type="molecule type" value="Genomic_DNA"/>
</dbReference>
<evidence type="ECO:0000313" key="9">
    <source>
        <dbReference type="Proteomes" id="UP000249203"/>
    </source>
</evidence>
<comment type="caution">
    <text evidence="7">The sequence shown here is derived from an EMBL/GenBank/DDBJ whole genome shotgun (WGS) entry which is preliminary data.</text>
</comment>
<gene>
    <name evidence="7" type="ORF">B0I24_101179</name>
    <name evidence="8" type="ORF">CWE07_00870</name>
</gene>
<reference evidence="7 9" key="2">
    <citation type="submission" date="2018-06" db="EMBL/GenBank/DDBJ databases">
        <title>Genomic Encyclopedia of Type Strains, Phase III (KMG-III): the genomes of soil and plant-associated and newly described type strains.</title>
        <authorList>
            <person name="Whitman W."/>
        </authorList>
    </citation>
    <scope>NUCLEOTIDE SEQUENCE [LARGE SCALE GENOMIC DNA]</scope>
    <source>
        <strain evidence="7 9">CGMCC 1.15366</strain>
    </source>
</reference>
<dbReference type="GO" id="GO:0019646">
    <property type="term" value="P:aerobic electron transport chain"/>
    <property type="evidence" value="ECO:0007669"/>
    <property type="project" value="TreeGrafter"/>
</dbReference>
<dbReference type="OrthoDB" id="9781621at2"/>
<evidence type="ECO:0000313" key="7">
    <source>
        <dbReference type="EMBL" id="RAK01556.1"/>
    </source>
</evidence>
<dbReference type="InterPro" id="IPR036188">
    <property type="entry name" value="FAD/NAD-bd_sf"/>
</dbReference>
<keyword evidence="5" id="KW-0560">Oxidoreductase</keyword>
<evidence type="ECO:0000256" key="1">
    <source>
        <dbReference type="ARBA" id="ARBA00001974"/>
    </source>
</evidence>
<evidence type="ECO:0000256" key="3">
    <source>
        <dbReference type="ARBA" id="ARBA00022630"/>
    </source>
</evidence>
<dbReference type="AlphaFoldDB" id="A0A327XBE1"/>
<dbReference type="InterPro" id="IPR023753">
    <property type="entry name" value="FAD/NAD-binding_dom"/>
</dbReference>
<dbReference type="InterPro" id="IPR051169">
    <property type="entry name" value="NADH-Q_oxidoreductase"/>
</dbReference>
<evidence type="ECO:0000256" key="2">
    <source>
        <dbReference type="ARBA" id="ARBA00005272"/>
    </source>
</evidence>
<name>A0A327XBE1_9GAMM</name>
<dbReference type="PRINTS" id="PR00368">
    <property type="entry name" value="FADPNR"/>
</dbReference>
<keyword evidence="10" id="KW-1185">Reference proteome</keyword>
<comment type="similarity">
    <text evidence="2">Belongs to the NADH dehydrogenase family.</text>
</comment>